<keyword evidence="2" id="KW-1133">Transmembrane helix</keyword>
<dbReference type="PANTHER" id="PTHR15264">
    <property type="entry name" value="PROGRAMMED CELL DEATH PROTEIN 1"/>
    <property type="match status" value="1"/>
</dbReference>
<dbReference type="PANTHER" id="PTHR15264:SF2">
    <property type="entry name" value="PROGRAMMED CELL DEATH PROTEIN 1"/>
    <property type="match status" value="1"/>
</dbReference>
<feature type="transmembrane region" description="Helical" evidence="2">
    <location>
        <begin position="197"/>
        <end position="217"/>
    </location>
</feature>
<dbReference type="InterPro" id="IPR003599">
    <property type="entry name" value="Ig_sub"/>
</dbReference>
<feature type="transmembrane region" description="Helical" evidence="2">
    <location>
        <begin position="44"/>
        <end position="64"/>
    </location>
</feature>
<accession>A0A6P9AZ36</accession>
<dbReference type="PROSITE" id="PS50835">
    <property type="entry name" value="IG_LIKE"/>
    <property type="match status" value="1"/>
</dbReference>
<dbReference type="InterPro" id="IPR042379">
    <property type="entry name" value="PDCD1"/>
</dbReference>
<protein>
    <submittedName>
        <fullName evidence="5">Programmed cell death protein 1</fullName>
    </submittedName>
</protein>
<keyword evidence="2" id="KW-0812">Transmembrane</keyword>
<feature type="domain" description="Ig-like" evidence="3">
    <location>
        <begin position="62"/>
        <end position="159"/>
    </location>
</feature>
<keyword evidence="4" id="KW-1185">Reference proteome</keyword>
<evidence type="ECO:0000313" key="4">
    <source>
        <dbReference type="Proteomes" id="UP001652622"/>
    </source>
</evidence>
<dbReference type="GO" id="GO:0009897">
    <property type="term" value="C:external side of plasma membrane"/>
    <property type="evidence" value="ECO:0007669"/>
    <property type="project" value="TreeGrafter"/>
</dbReference>
<feature type="region of interest" description="Disordered" evidence="1">
    <location>
        <begin position="256"/>
        <end position="306"/>
    </location>
</feature>
<dbReference type="KEGG" id="pgut:117660016"/>
<name>A0A6P9AZ36_PANGU</name>
<keyword evidence="2" id="KW-0472">Membrane</keyword>
<dbReference type="GO" id="GO:0070234">
    <property type="term" value="P:positive regulation of T cell apoptotic process"/>
    <property type="evidence" value="ECO:0007669"/>
    <property type="project" value="TreeGrafter"/>
</dbReference>
<dbReference type="GeneID" id="117660016"/>
<dbReference type="Gene3D" id="2.60.40.10">
    <property type="entry name" value="Immunoglobulins"/>
    <property type="match status" value="1"/>
</dbReference>
<dbReference type="FunCoup" id="A0A6P9AZ36">
    <property type="interactions" value="63"/>
</dbReference>
<gene>
    <name evidence="5" type="primary">PDCD1</name>
</gene>
<dbReference type="InterPro" id="IPR007110">
    <property type="entry name" value="Ig-like_dom"/>
</dbReference>
<dbReference type="GO" id="GO:0050777">
    <property type="term" value="P:negative regulation of immune response"/>
    <property type="evidence" value="ECO:0007669"/>
    <property type="project" value="InterPro"/>
</dbReference>
<organism evidence="4 5">
    <name type="scientific">Pantherophis guttatus</name>
    <name type="common">Corn snake</name>
    <name type="synonym">Elaphe guttata</name>
    <dbReference type="NCBI Taxonomy" id="94885"/>
    <lineage>
        <taxon>Eukaryota</taxon>
        <taxon>Metazoa</taxon>
        <taxon>Chordata</taxon>
        <taxon>Craniata</taxon>
        <taxon>Vertebrata</taxon>
        <taxon>Euteleostomi</taxon>
        <taxon>Lepidosauria</taxon>
        <taxon>Squamata</taxon>
        <taxon>Bifurcata</taxon>
        <taxon>Unidentata</taxon>
        <taxon>Episquamata</taxon>
        <taxon>Toxicofera</taxon>
        <taxon>Serpentes</taxon>
        <taxon>Colubroidea</taxon>
        <taxon>Colubridae</taxon>
        <taxon>Colubrinae</taxon>
        <taxon>Pantherophis</taxon>
    </lineage>
</organism>
<sequence>MWQVSLQFYGCSSLRPSETLPSVDEASANPSKSCRLFGVTMEKVFYALLGFLFCPSALLVKPFVHFHPLQLNLTEGETAKFTCSISNPDLGKHLDWYKQGHDRQPVKLDGSSRKYSFAKRDERRYEMEIMQVEKNDSGTYYCWVNPFHSEGIMLESNRSSLIVTENVAATEPPDEIAGVKEQDEGVRKDTKSSFSDLRGSGLFILLVVLYFSVWWIIRRRRQKQKEQKHGNAPLEEVDPPAVTVFTVDYEMLAFPGGTKTKPAASPKPVQREPTEYATIVFLPKTPEAAEEEDSKQTPCPVCVQQP</sequence>
<reference evidence="5" key="1">
    <citation type="submission" date="2025-08" db="UniProtKB">
        <authorList>
            <consortium name="RefSeq"/>
        </authorList>
    </citation>
    <scope>IDENTIFICATION</scope>
    <source>
        <tissue evidence="5">Blood</tissue>
    </source>
</reference>
<evidence type="ECO:0000259" key="3">
    <source>
        <dbReference type="PROSITE" id="PS50835"/>
    </source>
</evidence>
<dbReference type="Pfam" id="PF13927">
    <property type="entry name" value="Ig_3"/>
    <property type="match status" value="1"/>
</dbReference>
<dbReference type="Proteomes" id="UP001652622">
    <property type="component" value="Unplaced"/>
</dbReference>
<dbReference type="InterPro" id="IPR013783">
    <property type="entry name" value="Ig-like_fold"/>
</dbReference>
<evidence type="ECO:0000256" key="2">
    <source>
        <dbReference type="SAM" id="Phobius"/>
    </source>
</evidence>
<dbReference type="InterPro" id="IPR036179">
    <property type="entry name" value="Ig-like_dom_sf"/>
</dbReference>
<dbReference type="SUPFAM" id="SSF48726">
    <property type="entry name" value="Immunoglobulin"/>
    <property type="match status" value="1"/>
</dbReference>
<dbReference type="InParanoid" id="A0A6P9AZ36"/>
<dbReference type="SMART" id="SM00409">
    <property type="entry name" value="IG"/>
    <property type="match status" value="1"/>
</dbReference>
<evidence type="ECO:0000313" key="5">
    <source>
        <dbReference type="RefSeq" id="XP_034263963.2"/>
    </source>
</evidence>
<proteinExistence type="predicted"/>
<dbReference type="AlphaFoldDB" id="A0A6P9AZ36"/>
<evidence type="ECO:0000256" key="1">
    <source>
        <dbReference type="SAM" id="MobiDB-lite"/>
    </source>
</evidence>
<dbReference type="RefSeq" id="XP_034263963.2">
    <property type="nucleotide sequence ID" value="XM_034408072.2"/>
</dbReference>